<dbReference type="GeneID" id="59339817"/>
<protein>
    <submittedName>
        <fullName evidence="2">Uncharacterized protein</fullName>
    </submittedName>
</protein>
<feature type="transmembrane region" description="Helical" evidence="1">
    <location>
        <begin position="155"/>
        <end position="177"/>
    </location>
</feature>
<feature type="transmembrane region" description="Helical" evidence="1">
    <location>
        <begin position="12"/>
        <end position="39"/>
    </location>
</feature>
<keyword evidence="1" id="KW-0472">Membrane</keyword>
<reference evidence="2" key="1">
    <citation type="submission" date="2020-05" db="EMBL/GenBank/DDBJ databases">
        <title>Mycena genomes resolve the evolution of fungal bioluminescence.</title>
        <authorList>
            <person name="Tsai I.J."/>
        </authorList>
    </citation>
    <scope>NUCLEOTIDE SEQUENCE</scope>
    <source>
        <strain evidence="2">171206Taipei</strain>
    </source>
</reference>
<dbReference type="EMBL" id="JACAZF010000001">
    <property type="protein sequence ID" value="KAF7315188.1"/>
    <property type="molecule type" value="Genomic_DNA"/>
</dbReference>
<dbReference type="Proteomes" id="UP000636479">
    <property type="component" value="Unassembled WGS sequence"/>
</dbReference>
<feature type="transmembrane region" description="Helical" evidence="1">
    <location>
        <begin position="64"/>
        <end position="88"/>
    </location>
</feature>
<evidence type="ECO:0000313" key="3">
    <source>
        <dbReference type="Proteomes" id="UP000636479"/>
    </source>
</evidence>
<evidence type="ECO:0000256" key="1">
    <source>
        <dbReference type="SAM" id="Phobius"/>
    </source>
</evidence>
<dbReference type="RefSeq" id="XP_037225211.1">
    <property type="nucleotide sequence ID" value="XM_037357301.1"/>
</dbReference>
<keyword evidence="1" id="KW-0812">Transmembrane</keyword>
<keyword evidence="1" id="KW-1133">Transmembrane helix</keyword>
<evidence type="ECO:0000313" key="2">
    <source>
        <dbReference type="EMBL" id="KAF7315188.1"/>
    </source>
</evidence>
<feature type="transmembrane region" description="Helical" evidence="1">
    <location>
        <begin position="100"/>
        <end position="122"/>
    </location>
</feature>
<comment type="caution">
    <text evidence="2">The sequence shown here is derived from an EMBL/GenBank/DDBJ whole genome shotgun (WGS) entry which is preliminary data.</text>
</comment>
<dbReference type="AlphaFoldDB" id="A0A8H6TCI9"/>
<keyword evidence="3" id="KW-1185">Reference proteome</keyword>
<sequence length="224" mass="24431">MAPKYLCCLPLRLGVLIISFLEFLSSALVSGVMIALLIFDAQDKSRWTVGDTTVDVQLSGRYKYIALAIAVIYAFVAIISLLGFIGAIRKKESMVRIFSTLCKISLVCQIAVTLAAIILSIVDRSQLKKLCVGSSTTQAVIDACDNFANRRVWEMILGSVLPILFQAYGVYIIAAYARKLRSEQNSIPGYRSGPAYVKVQGEEAHPLTQSAFPPAGYSDASHKV</sequence>
<dbReference type="OrthoDB" id="7862095at2759"/>
<proteinExistence type="predicted"/>
<accession>A0A8H6TCI9</accession>
<gene>
    <name evidence="2" type="ORF">MIND_00033200</name>
</gene>
<name>A0A8H6TCI9_9AGAR</name>
<organism evidence="2 3">
    <name type="scientific">Mycena indigotica</name>
    <dbReference type="NCBI Taxonomy" id="2126181"/>
    <lineage>
        <taxon>Eukaryota</taxon>
        <taxon>Fungi</taxon>
        <taxon>Dikarya</taxon>
        <taxon>Basidiomycota</taxon>
        <taxon>Agaricomycotina</taxon>
        <taxon>Agaricomycetes</taxon>
        <taxon>Agaricomycetidae</taxon>
        <taxon>Agaricales</taxon>
        <taxon>Marasmiineae</taxon>
        <taxon>Mycenaceae</taxon>
        <taxon>Mycena</taxon>
    </lineage>
</organism>